<proteinExistence type="predicted"/>
<organism evidence="2 3">
    <name type="scientific">Araneus ventricosus</name>
    <name type="common">Orbweaver spider</name>
    <name type="synonym">Epeira ventricosa</name>
    <dbReference type="NCBI Taxonomy" id="182803"/>
    <lineage>
        <taxon>Eukaryota</taxon>
        <taxon>Metazoa</taxon>
        <taxon>Ecdysozoa</taxon>
        <taxon>Arthropoda</taxon>
        <taxon>Chelicerata</taxon>
        <taxon>Arachnida</taxon>
        <taxon>Araneae</taxon>
        <taxon>Araneomorphae</taxon>
        <taxon>Entelegynae</taxon>
        <taxon>Araneoidea</taxon>
        <taxon>Araneidae</taxon>
        <taxon>Araneus</taxon>
    </lineage>
</organism>
<evidence type="ECO:0008006" key="4">
    <source>
        <dbReference type="Google" id="ProtNLM"/>
    </source>
</evidence>
<dbReference type="EMBL" id="BGPR01000035">
    <property type="protein sequence ID" value="GBL83901.1"/>
    <property type="molecule type" value="Genomic_DNA"/>
</dbReference>
<name>A0A4Y2AV36_ARAVE</name>
<dbReference type="Proteomes" id="UP000499080">
    <property type="component" value="Unassembled WGS sequence"/>
</dbReference>
<evidence type="ECO:0000256" key="1">
    <source>
        <dbReference type="SAM" id="SignalP"/>
    </source>
</evidence>
<evidence type="ECO:0000313" key="3">
    <source>
        <dbReference type="Proteomes" id="UP000499080"/>
    </source>
</evidence>
<keyword evidence="1" id="KW-0732">Signal</keyword>
<dbReference type="AlphaFoldDB" id="A0A4Y2AV36"/>
<feature type="chain" id="PRO_5021468808" description="Secreted protein" evidence="1">
    <location>
        <begin position="39"/>
        <end position="105"/>
    </location>
</feature>
<feature type="signal peptide" evidence="1">
    <location>
        <begin position="1"/>
        <end position="38"/>
    </location>
</feature>
<reference evidence="2 3" key="1">
    <citation type="journal article" date="2019" name="Sci. Rep.">
        <title>Orb-weaving spider Araneus ventricosus genome elucidates the spidroin gene catalogue.</title>
        <authorList>
            <person name="Kono N."/>
            <person name="Nakamura H."/>
            <person name="Ohtoshi R."/>
            <person name="Moran D.A.P."/>
            <person name="Shinohara A."/>
            <person name="Yoshida Y."/>
            <person name="Fujiwara M."/>
            <person name="Mori M."/>
            <person name="Tomita M."/>
            <person name="Arakawa K."/>
        </authorList>
    </citation>
    <scope>NUCLEOTIDE SEQUENCE [LARGE SCALE GENOMIC DNA]</scope>
</reference>
<accession>A0A4Y2AV36</accession>
<evidence type="ECO:0000313" key="2">
    <source>
        <dbReference type="EMBL" id="GBL83901.1"/>
    </source>
</evidence>
<comment type="caution">
    <text evidence="2">The sequence shown here is derived from an EMBL/GenBank/DDBJ whole genome shotgun (WGS) entry which is preliminary data.</text>
</comment>
<protein>
    <recommendedName>
        <fullName evidence="4">Secreted protein</fullName>
    </recommendedName>
</protein>
<gene>
    <name evidence="2" type="ORF">AVEN_100805_1</name>
</gene>
<sequence length="105" mass="11887">MCVPGGNCIGQRKQAPSVRAVIIFAWLDCSIFFPMSTASPNGPPSQILRWKVNNKSAWRACTGQSLHNALETPFFHGHLHRGDCFHPFKRICERPENHRLACETR</sequence>
<keyword evidence="3" id="KW-1185">Reference proteome</keyword>